<dbReference type="InterPro" id="IPR027356">
    <property type="entry name" value="NPH3_dom"/>
</dbReference>
<keyword evidence="4" id="KW-1185">Reference proteome</keyword>
<name>A0A1S4C5J2_TOBAC</name>
<accession>A0A1S4C5J2</accession>
<dbReference type="Pfam" id="PF00651">
    <property type="entry name" value="BTB"/>
    <property type="match status" value="1"/>
</dbReference>
<dbReference type="AlphaFoldDB" id="A0A1S4C5J2"/>
<dbReference type="PANTHER" id="PTHR32370">
    <property type="entry name" value="OS12G0117600 PROTEIN"/>
    <property type="match status" value="1"/>
</dbReference>
<dbReference type="RefSeq" id="XP_016496472.1">
    <property type="nucleotide sequence ID" value="XM_016640986.1"/>
</dbReference>
<dbReference type="GeneID" id="107815411"/>
<dbReference type="PROSITE" id="PS50097">
    <property type="entry name" value="BTB"/>
    <property type="match status" value="1"/>
</dbReference>
<evidence type="ECO:0000256" key="1">
    <source>
        <dbReference type="ARBA" id="ARBA00004906"/>
    </source>
</evidence>
<keyword evidence="2" id="KW-0833">Ubl conjugation pathway</keyword>
<dbReference type="STRING" id="4097.A0A1S4C5J2"/>
<reference evidence="4" key="1">
    <citation type="journal article" date="2014" name="Nat. Commun.">
        <title>The tobacco genome sequence and its comparison with those of tomato and potato.</title>
        <authorList>
            <person name="Sierro N."/>
            <person name="Battey J.N."/>
            <person name="Ouadi S."/>
            <person name="Bakaher N."/>
            <person name="Bovet L."/>
            <person name="Willig A."/>
            <person name="Goepfert S."/>
            <person name="Peitsch M.C."/>
            <person name="Ivanov N.V."/>
        </authorList>
    </citation>
    <scope>NUCLEOTIDE SEQUENCE [LARGE SCALE GENOMIC DNA]</scope>
</reference>
<dbReference type="GO" id="GO:0016567">
    <property type="term" value="P:protein ubiquitination"/>
    <property type="evidence" value="ECO:0007669"/>
    <property type="project" value="UniProtKB-UniPathway"/>
</dbReference>
<dbReference type="UniPathway" id="UPA00143"/>
<evidence type="ECO:0000313" key="4">
    <source>
        <dbReference type="Proteomes" id="UP000790787"/>
    </source>
</evidence>
<dbReference type="OrthoDB" id="624345at2759"/>
<evidence type="ECO:0000313" key="5">
    <source>
        <dbReference type="RefSeq" id="XP_016496472.1"/>
    </source>
</evidence>
<dbReference type="InterPro" id="IPR011333">
    <property type="entry name" value="SKP1/BTB/POZ_sf"/>
</dbReference>
<gene>
    <name evidence="5" type="primary">LOC107815411</name>
</gene>
<dbReference type="InterPro" id="IPR043454">
    <property type="entry name" value="NPH3/RPT2-like"/>
</dbReference>
<dbReference type="PaxDb" id="4097-A0A1S4C5J2"/>
<comment type="similarity">
    <text evidence="3">Belongs to the NPH3 family.</text>
</comment>
<dbReference type="Proteomes" id="UP000790787">
    <property type="component" value="Chromosome 13"/>
</dbReference>
<comment type="pathway">
    <text evidence="1">Protein modification; protein ubiquitination.</text>
</comment>
<protein>
    <submittedName>
        <fullName evidence="5">BTB/POZ domain-containing protein DOT3 isoform X1</fullName>
    </submittedName>
</protein>
<organism evidence="4 5">
    <name type="scientific">Nicotiana tabacum</name>
    <name type="common">Common tobacco</name>
    <dbReference type="NCBI Taxonomy" id="4097"/>
    <lineage>
        <taxon>Eukaryota</taxon>
        <taxon>Viridiplantae</taxon>
        <taxon>Streptophyta</taxon>
        <taxon>Embryophyta</taxon>
        <taxon>Tracheophyta</taxon>
        <taxon>Spermatophyta</taxon>
        <taxon>Magnoliopsida</taxon>
        <taxon>eudicotyledons</taxon>
        <taxon>Gunneridae</taxon>
        <taxon>Pentapetalae</taxon>
        <taxon>asterids</taxon>
        <taxon>lamiids</taxon>
        <taxon>Solanales</taxon>
        <taxon>Solanaceae</taxon>
        <taxon>Nicotianoideae</taxon>
        <taxon>Nicotianeae</taxon>
        <taxon>Nicotiana</taxon>
    </lineage>
</organism>
<dbReference type="PROSITE" id="PS51649">
    <property type="entry name" value="NPH3"/>
    <property type="match status" value="1"/>
</dbReference>
<sequence>MQKSIQLDRPESPRNDSNGTNHVHNQRIVETETADGFKKKEQSCFCLFVCLCFSSVFRFATCQIPTDLSIQVEDVTFHVHKYPLVSKCGYLRTVELPPPNSHLGYDLKLEKFPGGSETFEIILKFCYGLPISLNPDTVAATRCASEFLDMTEAMEDGNLIAKTEAFFTFVVLSSWNDTVTVLRSCEILSPWAENLQIVRRCCDSIISKISRGNSAEEMLIEENWWLKDVTTLHISHFLRIITALRAKEMKPEIIGSCIIRYGEKWLPSTDTKTEGTGKYGNRINDFQVMSGRKQETNIGQNKERRTIIESLASILPPQKEAVPCKFLLWMLKKAIVYAASPVLVLELEKKIGMVLENASVNDLLIPTNSVGEQTIDSTEKQTMHNLEAVQRILDYFLIYEKQQLQQQGLKSTASNISKLVDSYLAEIASDPNVSIDKFQVLAESLPREARASHDGLYRAIDTYLQTHPSLSEHDRRRLCKIMDCGKFSLDACAHAAQNDRLPLRIVIQVLFSEQVKMKAAIQGKDHITSDDESDKESSQSPSKKEVKSLKEELEKIKIQMEELQRDYSELQHDYEKVNNKNRKTTWTFGWRKKKSALSDGKLDREVTEEGHYRSNVGCKAGSRRRQSIS</sequence>
<dbReference type="Gene3D" id="3.30.710.10">
    <property type="entry name" value="Potassium Channel Kv1.1, Chain A"/>
    <property type="match status" value="1"/>
</dbReference>
<dbReference type="Pfam" id="PF03000">
    <property type="entry name" value="NPH3"/>
    <property type="match status" value="1"/>
</dbReference>
<dbReference type="InterPro" id="IPR000210">
    <property type="entry name" value="BTB/POZ_dom"/>
</dbReference>
<dbReference type="SUPFAM" id="SSF54695">
    <property type="entry name" value="POZ domain"/>
    <property type="match status" value="1"/>
</dbReference>
<evidence type="ECO:0000256" key="2">
    <source>
        <dbReference type="ARBA" id="ARBA00022786"/>
    </source>
</evidence>
<dbReference type="KEGG" id="nta:107815411"/>
<evidence type="ECO:0000256" key="3">
    <source>
        <dbReference type="PROSITE-ProRule" id="PRU00982"/>
    </source>
</evidence>
<proteinExistence type="inferred from homology"/>
<reference evidence="5" key="2">
    <citation type="submission" date="2025-08" db="UniProtKB">
        <authorList>
            <consortium name="RefSeq"/>
        </authorList>
    </citation>
    <scope>IDENTIFICATION</scope>
</reference>
<dbReference type="SMART" id="SM00225">
    <property type="entry name" value="BTB"/>
    <property type="match status" value="1"/>
</dbReference>